<dbReference type="SUPFAM" id="SSF46785">
    <property type="entry name" value="Winged helix' DNA-binding domain"/>
    <property type="match status" value="1"/>
</dbReference>
<keyword evidence="7" id="KW-1185">Reference proteome</keyword>
<evidence type="ECO:0000259" key="5">
    <source>
        <dbReference type="PROSITE" id="PS50931"/>
    </source>
</evidence>
<evidence type="ECO:0000313" key="7">
    <source>
        <dbReference type="Proteomes" id="UP000092528"/>
    </source>
</evidence>
<sequence length="300" mass="34063">MPLSKESLKTIHIIASSANFAVAAERLNRVPSAVSYTVKKLEEELGFDLFDRSGRQVKLTPAGQYFIEHSSWMLDSFEELVRNSTLISSGVDISFDIAINNIINRDSVIELVSQLNQQFPSTQIAVQTEVYNGCWDAIYSRRADLVIGAPHSAPKLEGIVYHSLGKVEWDFIVGRSHPLAAHIDILTTEELRRYPVIVVRDTSQHISPQDSWSLTGQKVIYAPELTTAIRMIEHGIGIGYIPHHRVKDQLNQGSVLKKAIVEHKQPTQLFYAWHAQRQSPVLEWCVNYLIKNEHKFNWHS</sequence>
<dbReference type="RefSeq" id="WP_065546086.1">
    <property type="nucleotide sequence ID" value="NZ_CP016415.1"/>
</dbReference>
<dbReference type="SUPFAM" id="SSF53850">
    <property type="entry name" value="Periplasmic binding protein-like II"/>
    <property type="match status" value="1"/>
</dbReference>
<dbReference type="PANTHER" id="PTHR30126:SF18">
    <property type="entry name" value="LYSR FAMILY TRANSCRIPTIONAL REGULATOR"/>
    <property type="match status" value="1"/>
</dbReference>
<dbReference type="InterPro" id="IPR005119">
    <property type="entry name" value="LysR_subst-bd"/>
</dbReference>
<evidence type="ECO:0000256" key="4">
    <source>
        <dbReference type="ARBA" id="ARBA00023163"/>
    </source>
</evidence>
<accession>A0A1C7FDP4</accession>
<dbReference type="Gene3D" id="1.10.10.10">
    <property type="entry name" value="Winged helix-like DNA-binding domain superfamily/Winged helix DNA-binding domain"/>
    <property type="match status" value="1"/>
</dbReference>
<dbReference type="Pfam" id="PF00126">
    <property type="entry name" value="HTH_1"/>
    <property type="match status" value="1"/>
</dbReference>
<evidence type="ECO:0000256" key="3">
    <source>
        <dbReference type="ARBA" id="ARBA00023125"/>
    </source>
</evidence>
<dbReference type="Proteomes" id="UP000092528">
    <property type="component" value="Chromosome 2"/>
</dbReference>
<protein>
    <submittedName>
        <fullName evidence="6">Putative HTH-type transcriptional regulator</fullName>
    </submittedName>
</protein>
<dbReference type="PATRIC" id="fig|45658.7.peg.3063"/>
<organism evidence="6 7">
    <name type="scientific">Vibrio scophthalmi</name>
    <dbReference type="NCBI Taxonomy" id="45658"/>
    <lineage>
        <taxon>Bacteria</taxon>
        <taxon>Pseudomonadati</taxon>
        <taxon>Pseudomonadota</taxon>
        <taxon>Gammaproteobacteria</taxon>
        <taxon>Vibrionales</taxon>
        <taxon>Vibrionaceae</taxon>
        <taxon>Vibrio</taxon>
    </lineage>
</organism>
<comment type="similarity">
    <text evidence="1">Belongs to the LysR transcriptional regulatory family.</text>
</comment>
<keyword evidence="2" id="KW-0805">Transcription regulation</keyword>
<evidence type="ECO:0000313" key="6">
    <source>
        <dbReference type="EMBL" id="ANU38165.1"/>
    </source>
</evidence>
<proteinExistence type="inferred from homology"/>
<dbReference type="Pfam" id="PF03466">
    <property type="entry name" value="LysR_substrate"/>
    <property type="match status" value="1"/>
</dbReference>
<evidence type="ECO:0000256" key="2">
    <source>
        <dbReference type="ARBA" id="ARBA00023015"/>
    </source>
</evidence>
<keyword evidence="4" id="KW-0804">Transcription</keyword>
<dbReference type="PROSITE" id="PS50931">
    <property type="entry name" value="HTH_LYSR"/>
    <property type="match status" value="1"/>
</dbReference>
<gene>
    <name evidence="6" type="ORF">VSVS05_03127</name>
</gene>
<dbReference type="Gene3D" id="3.40.190.290">
    <property type="match status" value="1"/>
</dbReference>
<dbReference type="EMBL" id="CP016415">
    <property type="protein sequence ID" value="ANU38165.1"/>
    <property type="molecule type" value="Genomic_DNA"/>
</dbReference>
<evidence type="ECO:0000256" key="1">
    <source>
        <dbReference type="ARBA" id="ARBA00009437"/>
    </source>
</evidence>
<reference evidence="6 7" key="1">
    <citation type="submission" date="2016-07" db="EMBL/GenBank/DDBJ databases">
        <title>Genome sequencing of Vibrio scophthalmi strain VS-05, an isolated from Paralichthys olivaceus.</title>
        <authorList>
            <person name="Han H.-J."/>
        </authorList>
    </citation>
    <scope>NUCLEOTIDE SEQUENCE [LARGE SCALE GENOMIC DNA]</scope>
    <source>
        <strain evidence="6 7">VS-05</strain>
    </source>
</reference>
<dbReference type="InterPro" id="IPR036388">
    <property type="entry name" value="WH-like_DNA-bd_sf"/>
</dbReference>
<dbReference type="GO" id="GO:0000976">
    <property type="term" value="F:transcription cis-regulatory region binding"/>
    <property type="evidence" value="ECO:0007669"/>
    <property type="project" value="TreeGrafter"/>
</dbReference>
<dbReference type="InterPro" id="IPR000847">
    <property type="entry name" value="LysR_HTH_N"/>
</dbReference>
<dbReference type="GO" id="GO:0003700">
    <property type="term" value="F:DNA-binding transcription factor activity"/>
    <property type="evidence" value="ECO:0007669"/>
    <property type="project" value="InterPro"/>
</dbReference>
<dbReference type="AlphaFoldDB" id="A0A1C7FDP4"/>
<name>A0A1C7FDP4_9VIBR</name>
<dbReference type="FunFam" id="1.10.10.10:FF:000001">
    <property type="entry name" value="LysR family transcriptional regulator"/>
    <property type="match status" value="1"/>
</dbReference>
<feature type="domain" description="HTH lysR-type" evidence="5">
    <location>
        <begin position="1"/>
        <end position="60"/>
    </location>
</feature>
<keyword evidence="3" id="KW-0238">DNA-binding</keyword>
<dbReference type="InterPro" id="IPR036390">
    <property type="entry name" value="WH_DNA-bd_sf"/>
</dbReference>
<dbReference type="PANTHER" id="PTHR30126">
    <property type="entry name" value="HTH-TYPE TRANSCRIPTIONAL REGULATOR"/>
    <property type="match status" value="1"/>
</dbReference>